<keyword evidence="5" id="KW-1185">Reference proteome</keyword>
<dbReference type="Pfam" id="PF13385">
    <property type="entry name" value="Laminin_G_3"/>
    <property type="match status" value="1"/>
</dbReference>
<evidence type="ECO:0000259" key="3">
    <source>
        <dbReference type="Pfam" id="PF18962"/>
    </source>
</evidence>
<dbReference type="PANTHER" id="PTHR42535">
    <property type="entry name" value="OOKINETE PROTEIN, PUTATIVE-RELATED"/>
    <property type="match status" value="1"/>
</dbReference>
<dbReference type="PANTHER" id="PTHR42535:SF2">
    <property type="entry name" value="CHROMOSOME UNDETERMINED SCAFFOLD_146, WHOLE GENOME SHOTGUN SEQUENCE"/>
    <property type="match status" value="1"/>
</dbReference>
<evidence type="ECO:0000256" key="2">
    <source>
        <dbReference type="SAM" id="SignalP"/>
    </source>
</evidence>
<feature type="chain" id="PRO_5024445797" evidence="2">
    <location>
        <begin position="21"/>
        <end position="781"/>
    </location>
</feature>
<dbReference type="GO" id="GO:0005975">
    <property type="term" value="P:carbohydrate metabolic process"/>
    <property type="evidence" value="ECO:0007669"/>
    <property type="project" value="UniProtKB-ARBA"/>
</dbReference>
<dbReference type="SUPFAM" id="SSF49899">
    <property type="entry name" value="Concanavalin A-like lectins/glucanases"/>
    <property type="match status" value="1"/>
</dbReference>
<feature type="domain" description="Secretion system C-terminal sorting" evidence="3">
    <location>
        <begin position="718"/>
        <end position="779"/>
    </location>
</feature>
<dbReference type="InterPro" id="IPR026444">
    <property type="entry name" value="Secre_tail"/>
</dbReference>
<accession>A0A5S3N5G2</accession>
<gene>
    <name evidence="4" type="ORF">FDT66_07595</name>
</gene>
<dbReference type="OrthoDB" id="975384at2"/>
<evidence type="ECO:0000313" key="4">
    <source>
        <dbReference type="EMBL" id="TMM30618.1"/>
    </source>
</evidence>
<dbReference type="Proteomes" id="UP000307140">
    <property type="component" value="Unassembled WGS sequence"/>
</dbReference>
<evidence type="ECO:0000313" key="5">
    <source>
        <dbReference type="Proteomes" id="UP000307140"/>
    </source>
</evidence>
<organism evidence="4 5">
    <name type="scientific">Polaribacter aestuariivivens</name>
    <dbReference type="NCBI Taxonomy" id="2304626"/>
    <lineage>
        <taxon>Bacteria</taxon>
        <taxon>Pseudomonadati</taxon>
        <taxon>Bacteroidota</taxon>
        <taxon>Flavobacteriia</taxon>
        <taxon>Flavobacteriales</taxon>
        <taxon>Flavobacteriaceae</taxon>
    </lineage>
</organism>
<dbReference type="RefSeq" id="WP_138535568.1">
    <property type="nucleotide sequence ID" value="NZ_VANR01000003.1"/>
</dbReference>
<dbReference type="InterPro" id="IPR013320">
    <property type="entry name" value="ConA-like_dom_sf"/>
</dbReference>
<evidence type="ECO:0000256" key="1">
    <source>
        <dbReference type="ARBA" id="ARBA00022729"/>
    </source>
</evidence>
<comment type="caution">
    <text evidence="4">The sequence shown here is derived from an EMBL/GenBank/DDBJ whole genome shotgun (WGS) entry which is preliminary data.</text>
</comment>
<proteinExistence type="predicted"/>
<name>A0A5S3N5G2_9FLAO</name>
<dbReference type="AlphaFoldDB" id="A0A5S3N5G2"/>
<dbReference type="Gene3D" id="2.60.120.200">
    <property type="match status" value="1"/>
</dbReference>
<protein>
    <submittedName>
        <fullName evidence="4">T9SS type A sorting domain-containing protein</fullName>
    </submittedName>
</protein>
<reference evidence="4 5" key="1">
    <citation type="submission" date="2019-05" db="EMBL/GenBank/DDBJ databases">
        <title>Polaribacter aestuariivivens sp. nov., isolated from a tidal flat.</title>
        <authorList>
            <person name="Yoon J.-H."/>
        </authorList>
    </citation>
    <scope>NUCLEOTIDE SEQUENCE [LARGE SCALE GENOMIC DNA]</scope>
    <source>
        <strain evidence="4 5">DBTF-3</strain>
    </source>
</reference>
<feature type="signal peptide" evidence="2">
    <location>
        <begin position="1"/>
        <end position="20"/>
    </location>
</feature>
<keyword evidence="1 2" id="KW-0732">Signal</keyword>
<dbReference type="GO" id="GO:0004553">
    <property type="term" value="F:hydrolase activity, hydrolyzing O-glycosyl compounds"/>
    <property type="evidence" value="ECO:0007669"/>
    <property type="project" value="UniProtKB-ARBA"/>
</dbReference>
<dbReference type="EMBL" id="VANR01000003">
    <property type="protein sequence ID" value="TMM30618.1"/>
    <property type="molecule type" value="Genomic_DNA"/>
</dbReference>
<dbReference type="NCBIfam" id="TIGR04183">
    <property type="entry name" value="Por_Secre_tail"/>
    <property type="match status" value="1"/>
</dbReference>
<sequence length="781" mass="84297">MMRKILLLMVFTFSFHFVNAQTINDANILMYLDFEGDLVDAKGNFTFAQQTTGSATTPISYSSTEGKFGQYGVFNNSSYESSGNTVYNTSNDVSIALWVRIDNSENLAASQITTIFDMNNGAAAGTADDGQPQLRFRSNSSSLANEFVTSIPGSEIYSNTRVNKERWYHVAVVHDVTAKSWSYYINGVLDTQQTYTTSPRNAQEALVLGTQKAGQTGQAILGDMDDFLITSELLSAEQIKTIMDFGVEAARSTTATTKTWLGTTSDWDTASNWSPSGVPSGSNDVIIDDGTANDPVASGAISANNIIVQENASLTVNGTFTANNVSVYDGASLIAKSTITISGNFTYNTITTDPTGAPLEWHLLSSPVSGETYDNDWIEINYIGTGTAANRAISLYDNTTDADGDWTYFQAGSPAETFNSGEGFSTRKVSYESAKDEEIYAFIGSFPDADVTTTINQSANNWNLSGNPFPSYIRVSELVANNTSSLSGAFQTVYVWDSSLDSGNGLYTSLAGTDYIAPGQGFFVNAANSTAGNFVFAESLQSHQTGVTFYKSNAPKISLSIFDGNKTRQTEVSYNSNNKLGLDPGNDIGLFTGISSNFSVYTEILEDNTGISFERQALPDSNYESMIVPVGVIADAGKEITFKADVQNLPSGIQVYLEDRVAKTYTLLDTSSNHTVVLDTKQNGTGRFYMHTSASSVLSTDNVLLNSISIYKTLNSTVRIAGLEEGKTTFQLYNVLGKQIVNTTFNANGTKDISLPDLTAGIYLVKLQTETGSLSKKIILE</sequence>
<dbReference type="Pfam" id="PF18962">
    <property type="entry name" value="Por_Secre_tail"/>
    <property type="match status" value="1"/>
</dbReference>